<protein>
    <submittedName>
        <fullName evidence="2">Uncharacterized protein</fullName>
    </submittedName>
</protein>
<proteinExistence type="predicted"/>
<sequence length="318" mass="35618">MTGVLILRLHSSLDRETRHKSKPQRRTNTRKAGGTQPARGITEEFEGGSEKEKRVKGVDYRANIRTKPSEGDLKKHPPVREGGLGSSWSSKGANQGSTRAQAQGARREVDKIRSSTPPNVSEGRRGMPRELLWEREDSPPGTPPGRWPPQSRAEGRKVEPTKSQDKDHRIMQQIVLQGKGLRRGTIREGGGKETVKESPLTEFREWSYRIDEFRRGKGKKGRRTRQQTGRRGLRMGLDAGEEDRTANTREVRREKGDGSTQGGKGTLRNKTEEELDISLGGSDRSPQLYNRGPNEPVGKDNRARSPKPKDGRTTGNEY</sequence>
<keyword evidence="3" id="KW-1185">Reference proteome</keyword>
<feature type="compositionally biased region" description="Basic and acidic residues" evidence="1">
    <location>
        <begin position="48"/>
        <end position="59"/>
    </location>
</feature>
<dbReference type="AlphaFoldDB" id="W7A1C7"/>
<dbReference type="RefSeq" id="XP_008818333.1">
    <property type="nucleotide sequence ID" value="XM_008820111.1"/>
</dbReference>
<dbReference type="VEuPathDB" id="PlasmoDB:C922_04528"/>
<dbReference type="Proteomes" id="UP000030640">
    <property type="component" value="Unassembled WGS sequence"/>
</dbReference>
<gene>
    <name evidence="2" type="ORF">C922_04528</name>
</gene>
<feature type="compositionally biased region" description="Basic residues" evidence="1">
    <location>
        <begin position="18"/>
        <end position="29"/>
    </location>
</feature>
<dbReference type="EMBL" id="KI965483">
    <property type="protein sequence ID" value="EUD65128.1"/>
    <property type="molecule type" value="Genomic_DNA"/>
</dbReference>
<reference evidence="2 3" key="1">
    <citation type="submission" date="2013-02" db="EMBL/GenBank/DDBJ databases">
        <title>The Genome Sequence of Plasmodium inui San Antonio 1.</title>
        <authorList>
            <consortium name="The Broad Institute Genome Sequencing Platform"/>
            <consortium name="The Broad Institute Genome Sequencing Center for Infectious Disease"/>
            <person name="Neafsey D."/>
            <person name="Cheeseman I."/>
            <person name="Volkman S."/>
            <person name="Adams J."/>
            <person name="Walker B."/>
            <person name="Young S.K."/>
            <person name="Zeng Q."/>
            <person name="Gargeya S."/>
            <person name="Fitzgerald M."/>
            <person name="Haas B."/>
            <person name="Abouelleil A."/>
            <person name="Alvarado L."/>
            <person name="Arachchi H.M."/>
            <person name="Berlin A.M."/>
            <person name="Chapman S.B."/>
            <person name="Dewar J."/>
            <person name="Goldberg J."/>
            <person name="Griggs A."/>
            <person name="Gujja S."/>
            <person name="Hansen M."/>
            <person name="Howarth C."/>
            <person name="Imamovic A."/>
            <person name="Larimer J."/>
            <person name="McCowan C."/>
            <person name="Murphy C."/>
            <person name="Neiman D."/>
            <person name="Pearson M."/>
            <person name="Priest M."/>
            <person name="Roberts A."/>
            <person name="Saif S."/>
            <person name="Shea T."/>
            <person name="Sisk P."/>
            <person name="Sykes S."/>
            <person name="Wortman J."/>
            <person name="Nusbaum C."/>
            <person name="Birren B."/>
        </authorList>
    </citation>
    <scope>NUCLEOTIDE SEQUENCE [LARGE SCALE GENOMIC DNA]</scope>
    <source>
        <strain evidence="2 3">San Antonio 1</strain>
    </source>
</reference>
<feature type="compositionally biased region" description="Basic and acidic residues" evidence="1">
    <location>
        <begin position="153"/>
        <end position="170"/>
    </location>
</feature>
<evidence type="ECO:0000313" key="3">
    <source>
        <dbReference type="Proteomes" id="UP000030640"/>
    </source>
</evidence>
<feature type="compositionally biased region" description="Basic and acidic residues" evidence="1">
    <location>
        <begin position="122"/>
        <end position="138"/>
    </location>
</feature>
<feature type="compositionally biased region" description="Basic and acidic residues" evidence="1">
    <location>
        <begin position="297"/>
        <end position="312"/>
    </location>
</feature>
<name>W7A1C7_9APIC</name>
<organism evidence="2 3">
    <name type="scientific">Plasmodium inui San Antonio 1</name>
    <dbReference type="NCBI Taxonomy" id="1237626"/>
    <lineage>
        <taxon>Eukaryota</taxon>
        <taxon>Sar</taxon>
        <taxon>Alveolata</taxon>
        <taxon>Apicomplexa</taxon>
        <taxon>Aconoidasida</taxon>
        <taxon>Haemosporida</taxon>
        <taxon>Plasmodiidae</taxon>
        <taxon>Plasmodium</taxon>
        <taxon>Plasmodium (Plasmodium)</taxon>
    </lineage>
</organism>
<feature type="compositionally biased region" description="Basic and acidic residues" evidence="1">
    <location>
        <begin position="185"/>
        <end position="196"/>
    </location>
</feature>
<evidence type="ECO:0000256" key="1">
    <source>
        <dbReference type="SAM" id="MobiDB-lite"/>
    </source>
</evidence>
<accession>W7A1C7</accession>
<feature type="compositionally biased region" description="Basic and acidic residues" evidence="1">
    <location>
        <begin position="67"/>
        <end position="79"/>
    </location>
</feature>
<dbReference type="GeneID" id="20039802"/>
<feature type="compositionally biased region" description="Basic residues" evidence="1">
    <location>
        <begin position="216"/>
        <end position="225"/>
    </location>
</feature>
<feature type="region of interest" description="Disordered" evidence="1">
    <location>
        <begin position="1"/>
        <end position="318"/>
    </location>
</feature>
<feature type="compositionally biased region" description="Basic and acidic residues" evidence="1">
    <location>
        <begin position="202"/>
        <end position="215"/>
    </location>
</feature>
<feature type="compositionally biased region" description="Basic and acidic residues" evidence="1">
    <location>
        <begin position="242"/>
        <end position="257"/>
    </location>
</feature>
<feature type="compositionally biased region" description="Polar residues" evidence="1">
    <location>
        <begin position="86"/>
        <end position="101"/>
    </location>
</feature>
<evidence type="ECO:0000313" key="2">
    <source>
        <dbReference type="EMBL" id="EUD65128.1"/>
    </source>
</evidence>